<organism evidence="2 3">
    <name type="scientific">Vicia faba</name>
    <name type="common">Broad bean</name>
    <name type="synonym">Faba vulgaris</name>
    <dbReference type="NCBI Taxonomy" id="3906"/>
    <lineage>
        <taxon>Eukaryota</taxon>
        <taxon>Viridiplantae</taxon>
        <taxon>Streptophyta</taxon>
        <taxon>Embryophyta</taxon>
        <taxon>Tracheophyta</taxon>
        <taxon>Spermatophyta</taxon>
        <taxon>Magnoliopsida</taxon>
        <taxon>eudicotyledons</taxon>
        <taxon>Gunneridae</taxon>
        <taxon>Pentapetalae</taxon>
        <taxon>rosids</taxon>
        <taxon>fabids</taxon>
        <taxon>Fabales</taxon>
        <taxon>Fabaceae</taxon>
        <taxon>Papilionoideae</taxon>
        <taxon>50 kb inversion clade</taxon>
        <taxon>NPAAA clade</taxon>
        <taxon>Hologalegina</taxon>
        <taxon>IRL clade</taxon>
        <taxon>Fabeae</taxon>
        <taxon>Vicia</taxon>
    </lineage>
</organism>
<sequence length="110" mass="12744">MLEVILWFRQIVMLRLNRVVYELEQVMSLLCFVTGSACLGYDSYEVLTVGGVSGLRLGFSRLMRFDIWLQLVGYMFVTGFYVEAGLCMNLSRILGCFWFEQDSNVRLQAF</sequence>
<dbReference type="AlphaFoldDB" id="A0AAV1B8F4"/>
<keyword evidence="1" id="KW-0472">Membrane</keyword>
<accession>A0AAV1B8F4</accession>
<keyword evidence="1" id="KW-0812">Transmembrane</keyword>
<feature type="transmembrane region" description="Helical" evidence="1">
    <location>
        <begin position="65"/>
        <end position="82"/>
    </location>
</feature>
<dbReference type="Proteomes" id="UP001157006">
    <property type="component" value="Chromosome 6"/>
</dbReference>
<keyword evidence="1" id="KW-1133">Transmembrane helix</keyword>
<name>A0AAV1B8F4_VICFA</name>
<evidence type="ECO:0000313" key="3">
    <source>
        <dbReference type="Proteomes" id="UP001157006"/>
    </source>
</evidence>
<dbReference type="EMBL" id="OX451741">
    <property type="protein sequence ID" value="CAI8618746.1"/>
    <property type="molecule type" value="Genomic_DNA"/>
</dbReference>
<keyword evidence="3" id="KW-1185">Reference proteome</keyword>
<proteinExistence type="predicted"/>
<protein>
    <submittedName>
        <fullName evidence="2">Uncharacterized protein</fullName>
    </submittedName>
</protein>
<evidence type="ECO:0000256" key="1">
    <source>
        <dbReference type="SAM" id="Phobius"/>
    </source>
</evidence>
<evidence type="ECO:0000313" key="2">
    <source>
        <dbReference type="EMBL" id="CAI8618746.1"/>
    </source>
</evidence>
<gene>
    <name evidence="2" type="ORF">VFH_VI138000</name>
</gene>
<reference evidence="2 3" key="1">
    <citation type="submission" date="2023-01" db="EMBL/GenBank/DDBJ databases">
        <authorList>
            <person name="Kreplak J."/>
        </authorList>
    </citation>
    <scope>NUCLEOTIDE SEQUENCE [LARGE SCALE GENOMIC DNA]</scope>
</reference>